<accession>A0ABP0SZT9</accession>
<proteinExistence type="predicted"/>
<reference evidence="2 3" key="1">
    <citation type="submission" date="2024-02" db="EMBL/GenBank/DDBJ databases">
        <authorList>
            <person name="Chen Y."/>
            <person name="Shah S."/>
            <person name="Dougan E. K."/>
            <person name="Thang M."/>
            <person name="Chan C."/>
        </authorList>
    </citation>
    <scope>NUCLEOTIDE SEQUENCE [LARGE SCALE GENOMIC DNA]</scope>
</reference>
<organism evidence="2 3">
    <name type="scientific">Durusdinium trenchii</name>
    <dbReference type="NCBI Taxonomy" id="1381693"/>
    <lineage>
        <taxon>Eukaryota</taxon>
        <taxon>Sar</taxon>
        <taxon>Alveolata</taxon>
        <taxon>Dinophyceae</taxon>
        <taxon>Suessiales</taxon>
        <taxon>Symbiodiniaceae</taxon>
        <taxon>Durusdinium</taxon>
    </lineage>
</organism>
<dbReference type="EMBL" id="CAXAMN010028794">
    <property type="protein sequence ID" value="CAK9117675.1"/>
    <property type="molecule type" value="Genomic_DNA"/>
</dbReference>
<gene>
    <name evidence="2" type="ORF">CCMP2556_LOCUS54942</name>
</gene>
<feature type="region of interest" description="Disordered" evidence="1">
    <location>
        <begin position="102"/>
        <end position="132"/>
    </location>
</feature>
<evidence type="ECO:0000313" key="3">
    <source>
        <dbReference type="Proteomes" id="UP001642484"/>
    </source>
</evidence>
<comment type="caution">
    <text evidence="2">The sequence shown here is derived from an EMBL/GenBank/DDBJ whole genome shotgun (WGS) entry which is preliminary data.</text>
</comment>
<dbReference type="Proteomes" id="UP001642484">
    <property type="component" value="Unassembled WGS sequence"/>
</dbReference>
<evidence type="ECO:0000256" key="1">
    <source>
        <dbReference type="SAM" id="MobiDB-lite"/>
    </source>
</evidence>
<name>A0ABP0SZT9_9DINO</name>
<protein>
    <submittedName>
        <fullName evidence="2">Uncharacterized protein</fullName>
    </submittedName>
</protein>
<sequence length="218" mass="24685">MLSALPEFWLSSDAVGVALASSALGLRLHACTARDEEVFKRETLLLGKHGFAGVACLGYGHWIRLPFGPQELERRVEVAAKARIEDLQKQLAELHAAEAAKDELQKDLDRSRLEESTTRQMHEDMQKQLAERERKLQDDNAKLTEAGVAGRLCGFAGVACLGYGHWIRLPFGPQELERRRKEQTEMEKVRQQKREAVSEVRCKGKETLHLQSLHNHIK</sequence>
<evidence type="ECO:0000313" key="2">
    <source>
        <dbReference type="EMBL" id="CAK9117675.1"/>
    </source>
</evidence>
<keyword evidence="3" id="KW-1185">Reference proteome</keyword>